<protein>
    <recommendedName>
        <fullName evidence="2">PDZ domain-containing protein</fullName>
    </recommendedName>
</protein>
<dbReference type="PROSITE" id="PS50007">
    <property type="entry name" value="PIPLC_X_DOMAIN"/>
    <property type="match status" value="1"/>
</dbReference>
<organism evidence="3">
    <name type="scientific">Trypanosoma vivax (strain Y486)</name>
    <dbReference type="NCBI Taxonomy" id="1055687"/>
    <lineage>
        <taxon>Eukaryota</taxon>
        <taxon>Discoba</taxon>
        <taxon>Euglenozoa</taxon>
        <taxon>Kinetoplastea</taxon>
        <taxon>Metakinetoplastina</taxon>
        <taxon>Trypanosomatida</taxon>
        <taxon>Trypanosomatidae</taxon>
        <taxon>Trypanosoma</taxon>
        <taxon>Duttonella</taxon>
    </lineage>
</organism>
<gene>
    <name evidence="3" type="ORF">TVY486_0601580</name>
</gene>
<dbReference type="Pfam" id="PF13180">
    <property type="entry name" value="PDZ_2"/>
    <property type="match status" value="1"/>
</dbReference>
<dbReference type="FunFam" id="2.30.42.10:FF:000271">
    <property type="entry name" value="Pdz domain containing protein, putative"/>
    <property type="match status" value="1"/>
</dbReference>
<feature type="region of interest" description="Disordered" evidence="1">
    <location>
        <begin position="149"/>
        <end position="169"/>
    </location>
</feature>
<dbReference type="PANTHER" id="PTHR10336:SF209">
    <property type="entry name" value="PHOSPHOINOSITIDE PHOSPHOLIPASE C"/>
    <property type="match status" value="1"/>
</dbReference>
<dbReference type="SUPFAM" id="SSF51695">
    <property type="entry name" value="PLC-like phosphodiesterases"/>
    <property type="match status" value="1"/>
</dbReference>
<dbReference type="InterPro" id="IPR017946">
    <property type="entry name" value="PLC-like_Pdiesterase_TIM-brl"/>
</dbReference>
<evidence type="ECO:0000313" key="3">
    <source>
        <dbReference type="EMBL" id="CCC48367.1"/>
    </source>
</evidence>
<reference evidence="3" key="1">
    <citation type="journal article" date="2012" name="Proc. Natl. Acad. Sci. U.S.A.">
        <title>Antigenic diversity is generated by distinct evolutionary mechanisms in African trypanosome species.</title>
        <authorList>
            <person name="Jackson A.P."/>
            <person name="Berry A."/>
            <person name="Aslett M."/>
            <person name="Allison H.C."/>
            <person name="Burton P."/>
            <person name="Vavrova-Anderson J."/>
            <person name="Brown R."/>
            <person name="Browne H."/>
            <person name="Corton N."/>
            <person name="Hauser H."/>
            <person name="Gamble J."/>
            <person name="Gilderthorp R."/>
            <person name="Marcello L."/>
            <person name="McQuillan J."/>
            <person name="Otto T.D."/>
            <person name="Quail M.A."/>
            <person name="Sanders M.J."/>
            <person name="van Tonder A."/>
            <person name="Ginger M.L."/>
            <person name="Field M.C."/>
            <person name="Barry J.D."/>
            <person name="Hertz-Fowler C."/>
            <person name="Berriman M."/>
        </authorList>
    </citation>
    <scope>NUCLEOTIDE SEQUENCE</scope>
    <source>
        <strain evidence="3">Y486</strain>
    </source>
</reference>
<sequence>MGACQSNGTKTREADPYCPDGSPRQAALCRMSAHTPYDSPRTQEQQTGAVHYLHSFLPGVNSVFSGAFTFDTNEEKHAVLVSFMNSCVEITRTKFRLRMEAVVDIIKKISRDKKLEALQAGISDVSECYVDAGFSRLLNAWMANGVGSPDKQSGSSCQSGPEGKVGKANVPSLEDFASKLTNHLRSATVVPAMNLFQRFAPNACVMSVEQFGAFLCRVQGNDATHTHVMEKCKYRFGGIIHKYNFNTYLMGLSTNNALDPSRTTAVWQDMTQPLTHYLIKAINIESDDDLKRALSDNYRAYILNIRKEGSVLSSGSCPITNILDAIKVSGFVQSPYPIILCLSPLNSLALEVKDELARMFESELGPKLAKGLMFEGAVISDPKFSPAAQRKRVLLLGYQSRLKPFVGSLMADMNRDGLGVRVTDVLAGTPAAKAGVSKDDWFTHINGHAILNKQHLREHLVKLNLGDELTLKRENQDEVKIVVGGAVDTDDKSESTALSNILFLKYTECKCPKPWETRVLTAGMLQHCKLTKKDLEDHFALFVGEKGNGDSSYINAATRMGIQLIDNGGSHEGRMWAQGRFVDNGRSGYLLKTNTEGKATVSITLEILAGPQEINGPPLVSSAVRVYGGGSANVEGNKIHFKDCDETTVVVIDCRFGRDNNIFCFTSAFPPLLLRAGYRVLRLEQTGGPLDLGDSSIGAYCLVHWNELA</sequence>
<accession>G0TWM9</accession>
<dbReference type="Gene3D" id="3.20.20.190">
    <property type="entry name" value="Phosphatidylinositol (PI) phosphodiesterase"/>
    <property type="match status" value="1"/>
</dbReference>
<name>G0TWM9_TRYVY</name>
<dbReference type="OMA" id="AKGLMFE"/>
<evidence type="ECO:0000256" key="1">
    <source>
        <dbReference type="SAM" id="MobiDB-lite"/>
    </source>
</evidence>
<dbReference type="InterPro" id="IPR001478">
    <property type="entry name" value="PDZ"/>
</dbReference>
<dbReference type="SMART" id="SM00228">
    <property type="entry name" value="PDZ"/>
    <property type="match status" value="1"/>
</dbReference>
<proteinExistence type="predicted"/>
<dbReference type="InterPro" id="IPR036034">
    <property type="entry name" value="PDZ_sf"/>
</dbReference>
<dbReference type="Gene3D" id="2.30.42.10">
    <property type="match status" value="1"/>
</dbReference>
<dbReference type="GO" id="GO:0035556">
    <property type="term" value="P:intracellular signal transduction"/>
    <property type="evidence" value="ECO:0007669"/>
    <property type="project" value="InterPro"/>
</dbReference>
<dbReference type="GO" id="GO:0004435">
    <property type="term" value="F:phosphatidylinositol-4,5-bisphosphate phospholipase C activity"/>
    <property type="evidence" value="ECO:0007669"/>
    <property type="project" value="TreeGrafter"/>
</dbReference>
<evidence type="ECO:0000259" key="2">
    <source>
        <dbReference type="SMART" id="SM00228"/>
    </source>
</evidence>
<feature type="compositionally biased region" description="Polar residues" evidence="1">
    <location>
        <begin position="150"/>
        <end position="159"/>
    </location>
</feature>
<feature type="domain" description="PDZ" evidence="2">
    <location>
        <begin position="403"/>
        <end position="475"/>
    </location>
</feature>
<dbReference type="InterPro" id="IPR001192">
    <property type="entry name" value="PI-PLC_fam"/>
</dbReference>
<dbReference type="PANTHER" id="PTHR10336">
    <property type="entry name" value="PHOSPHOINOSITIDE-SPECIFIC PHOSPHOLIPASE C FAMILY PROTEIN"/>
    <property type="match status" value="1"/>
</dbReference>
<dbReference type="EMBL" id="HE573022">
    <property type="protein sequence ID" value="CCC48367.1"/>
    <property type="molecule type" value="Genomic_DNA"/>
</dbReference>
<dbReference type="VEuPathDB" id="TriTrypDB:TvY486_0601580"/>
<dbReference type="GO" id="GO:0006629">
    <property type="term" value="P:lipid metabolic process"/>
    <property type="evidence" value="ECO:0007669"/>
    <property type="project" value="InterPro"/>
</dbReference>
<dbReference type="AlphaFoldDB" id="G0TWM9"/>